<dbReference type="EMBL" id="FQZQ01000022">
    <property type="protein sequence ID" value="SHK21930.1"/>
    <property type="molecule type" value="Genomic_DNA"/>
</dbReference>
<reference evidence="2" key="1">
    <citation type="submission" date="2016-11" db="EMBL/GenBank/DDBJ databases">
        <authorList>
            <person name="Varghese N."/>
            <person name="Submissions S."/>
        </authorList>
    </citation>
    <scope>NUCLEOTIDE SEQUENCE [LARGE SCALE GENOMIC DNA]</scope>
    <source>
        <strain evidence="2">DSM 100564</strain>
    </source>
</reference>
<organism evidence="1 2">
    <name type="scientific">Shimia gijangensis</name>
    <dbReference type="NCBI Taxonomy" id="1470563"/>
    <lineage>
        <taxon>Bacteria</taxon>
        <taxon>Pseudomonadati</taxon>
        <taxon>Pseudomonadota</taxon>
        <taxon>Alphaproteobacteria</taxon>
        <taxon>Rhodobacterales</taxon>
        <taxon>Roseobacteraceae</taxon>
    </lineage>
</organism>
<dbReference type="RefSeq" id="WP_175556957.1">
    <property type="nucleotide sequence ID" value="NZ_FQZQ01000022.1"/>
</dbReference>
<name>A0A1M6QPB2_9RHOB</name>
<dbReference type="AlphaFoldDB" id="A0A1M6QPB2"/>
<dbReference type="InterPro" id="IPR010349">
    <property type="entry name" value="Asparaginase_II"/>
</dbReference>
<dbReference type="STRING" id="1470563.SAMN05444000_12256"/>
<keyword evidence="2" id="KW-1185">Reference proteome</keyword>
<accession>A0A1M6QPB2</accession>
<dbReference type="Pfam" id="PF06089">
    <property type="entry name" value="Asparaginase_II"/>
    <property type="match status" value="1"/>
</dbReference>
<gene>
    <name evidence="1" type="ORF">SAMN05444000_12256</name>
</gene>
<proteinExistence type="predicted"/>
<dbReference type="PANTHER" id="PTHR42110:SF1">
    <property type="entry name" value="L-ASPARAGINASE, PUTATIVE (AFU_ORTHOLOGUE AFUA_3G11890)-RELATED"/>
    <property type="match status" value="1"/>
</dbReference>
<dbReference type="Proteomes" id="UP000183982">
    <property type="component" value="Unassembled WGS sequence"/>
</dbReference>
<sequence>MANPVPMVEIWRGPFLESVHHGHAVVCDEMGQIVDAWGDPEAVVLPRSSSKMLQALPLIESGAAANAGLTDEQLALACASHQGAEIHSVRVKAWLKDLGKSDDDFCCGPQEPRDIEARDDLIRADKPVCRYHNNCSGKHSGFLTLTKYFRAGPDYVALDHPVQKAVKAAFEEVTQEDTPGYGIDGCSAPNFASTMHGMARAMAFFASASLDGDARQSAAAQLRNAMATYPELVAGEGRACTDLMRAMNHKVAVKTGAEGYFIAIIPEKKMGVALKIADGTTRGAECAVTSILIRLGVLDAAHPVAQKYVNAPICNWDGLVTGQMKPAKGLC</sequence>
<evidence type="ECO:0000313" key="2">
    <source>
        <dbReference type="Proteomes" id="UP000183982"/>
    </source>
</evidence>
<dbReference type="PANTHER" id="PTHR42110">
    <property type="entry name" value="L-ASPARAGINASE, PUTATIVE (AFU_ORTHOLOGUE AFUA_3G11890)-RELATED"/>
    <property type="match status" value="1"/>
</dbReference>
<protein>
    <submittedName>
        <fullName evidence="1">Asparaginase</fullName>
    </submittedName>
</protein>
<evidence type="ECO:0000313" key="1">
    <source>
        <dbReference type="EMBL" id="SHK21930.1"/>
    </source>
</evidence>